<dbReference type="RefSeq" id="WP_203919415.1">
    <property type="nucleotide sequence ID" value="NZ_BONZ01000038.1"/>
</dbReference>
<dbReference type="Proteomes" id="UP000642748">
    <property type="component" value="Unassembled WGS sequence"/>
</dbReference>
<dbReference type="CDD" id="cd07067">
    <property type="entry name" value="HP_PGM_like"/>
    <property type="match status" value="1"/>
</dbReference>
<gene>
    <name evidence="3" type="primary">gpmB</name>
    <name evidence="3" type="ORF">Raf01_39610</name>
</gene>
<feature type="active site" description="Tele-phosphohistidine intermediate" evidence="1">
    <location>
        <position position="9"/>
    </location>
</feature>
<dbReference type="GO" id="GO:0005737">
    <property type="term" value="C:cytoplasm"/>
    <property type="evidence" value="ECO:0007669"/>
    <property type="project" value="TreeGrafter"/>
</dbReference>
<accession>A0A8J3VR60</accession>
<dbReference type="InterPro" id="IPR050275">
    <property type="entry name" value="PGM_Phosphatase"/>
</dbReference>
<evidence type="ECO:0000313" key="4">
    <source>
        <dbReference type="Proteomes" id="UP000642748"/>
    </source>
</evidence>
<dbReference type="Pfam" id="PF00300">
    <property type="entry name" value="His_Phos_1"/>
    <property type="match status" value="1"/>
</dbReference>
<dbReference type="AlphaFoldDB" id="A0A8J3VR60"/>
<feature type="binding site" evidence="2">
    <location>
        <begin position="21"/>
        <end position="22"/>
    </location>
    <ligand>
        <name>substrate</name>
    </ligand>
</feature>
<dbReference type="EMBL" id="BONZ01000038">
    <property type="protein sequence ID" value="GIH15789.1"/>
    <property type="molecule type" value="Genomic_DNA"/>
</dbReference>
<dbReference type="InterPro" id="IPR013078">
    <property type="entry name" value="His_Pase_superF_clade-1"/>
</dbReference>
<evidence type="ECO:0000256" key="1">
    <source>
        <dbReference type="PIRSR" id="PIRSR613078-1"/>
    </source>
</evidence>
<dbReference type="Gene3D" id="3.40.50.1240">
    <property type="entry name" value="Phosphoglycerate mutase-like"/>
    <property type="match status" value="1"/>
</dbReference>
<name>A0A8J3VR60_9ACTN</name>
<dbReference type="InterPro" id="IPR029033">
    <property type="entry name" value="His_PPase_superfam"/>
</dbReference>
<evidence type="ECO:0000256" key="2">
    <source>
        <dbReference type="PIRSR" id="PIRSR613078-2"/>
    </source>
</evidence>
<proteinExistence type="predicted"/>
<dbReference type="SUPFAM" id="SSF53254">
    <property type="entry name" value="Phosphoglycerate mutase-like"/>
    <property type="match status" value="1"/>
</dbReference>
<dbReference type="GO" id="GO:0016791">
    <property type="term" value="F:phosphatase activity"/>
    <property type="evidence" value="ECO:0007669"/>
    <property type="project" value="TreeGrafter"/>
</dbReference>
<comment type="caution">
    <text evidence="3">The sequence shown here is derived from an EMBL/GenBank/DDBJ whole genome shotgun (WGS) entry which is preliminary data.</text>
</comment>
<keyword evidence="4" id="KW-1185">Reference proteome</keyword>
<feature type="binding site" evidence="2">
    <location>
        <position position="58"/>
    </location>
    <ligand>
        <name>substrate</name>
    </ligand>
</feature>
<feature type="active site" description="Proton donor/acceptor" evidence="1">
    <location>
        <position position="82"/>
    </location>
</feature>
<protein>
    <submittedName>
        <fullName evidence="3">Putative phosphoglycerate mutase GpmB</fullName>
    </submittedName>
</protein>
<reference evidence="3" key="1">
    <citation type="submission" date="2021-01" db="EMBL/GenBank/DDBJ databases">
        <title>Whole genome shotgun sequence of Rugosimonospora africana NBRC 104875.</title>
        <authorList>
            <person name="Komaki H."/>
            <person name="Tamura T."/>
        </authorList>
    </citation>
    <scope>NUCLEOTIDE SEQUENCE</scope>
    <source>
        <strain evidence="3">NBRC 104875</strain>
    </source>
</reference>
<organism evidence="3 4">
    <name type="scientific">Rugosimonospora africana</name>
    <dbReference type="NCBI Taxonomy" id="556532"/>
    <lineage>
        <taxon>Bacteria</taxon>
        <taxon>Bacillati</taxon>
        <taxon>Actinomycetota</taxon>
        <taxon>Actinomycetes</taxon>
        <taxon>Micromonosporales</taxon>
        <taxon>Micromonosporaceae</taxon>
        <taxon>Rugosimonospora</taxon>
    </lineage>
</organism>
<dbReference type="PANTHER" id="PTHR48100:SF1">
    <property type="entry name" value="HISTIDINE PHOSPHATASE FAMILY PROTEIN-RELATED"/>
    <property type="match status" value="1"/>
</dbReference>
<evidence type="ECO:0000313" key="3">
    <source>
        <dbReference type="EMBL" id="GIH15789.1"/>
    </source>
</evidence>
<sequence>MTRIVLTRHGESQWHSDNRYTGTSDVALTERGLAQAETLGTWARDAGLAAVWASDLDRARRTALPAAAAIGTEVRIEPRLRELDFGRAEGHTLEEMRATDPDAVAAFLADPAGSPMPGGESPALAARRAHDGLAHIAARHPGERILVVTHSTLLRLLLCRLFGLPLMRYRSVFPFVRNASITEIGLRGDEVTLLEFNSPIDHVRSLVP</sequence>
<dbReference type="PANTHER" id="PTHR48100">
    <property type="entry name" value="BROAD-SPECIFICITY PHOSPHATASE YOR283W-RELATED"/>
    <property type="match status" value="1"/>
</dbReference>
<dbReference type="SMART" id="SM00855">
    <property type="entry name" value="PGAM"/>
    <property type="match status" value="1"/>
</dbReference>